<proteinExistence type="predicted"/>
<keyword evidence="2" id="KW-1185">Reference proteome</keyword>
<sequence>MATQGVRSYTVVSDVPVSEMKLHYDGDSATMYAAPEGTRSHEGMQTFVEATPTQLYEHQSERSNGEPESREAANHFVNMHGDSAYEQEQEHEHEQSSYMEGEREHSMAESEHHGSPNNFVNLHGDTAYANDAAHVQPNQTANGSQMAAVTPAAAGNEPQAVNELDPLSYGSEIYTHRKDLPLVAPADKPVSAHPVVMTMPQSPFAPTMVEGMHPVIRFVMNTISAATNSPSPQGPSFPPGPWPQNPAPAGPASQGPPPPAANPMPQGPPPPPGPMPQGPPPPTPNASPSQSVVMVTKFVTPAVKFVTETAE</sequence>
<comment type="caution">
    <text evidence="1">The sequence shown here is derived from an EMBL/GenBank/DDBJ whole genome shotgun (WGS) entry which is preliminary data.</text>
</comment>
<accession>A0ACC1J868</accession>
<dbReference type="Proteomes" id="UP001150603">
    <property type="component" value="Unassembled WGS sequence"/>
</dbReference>
<evidence type="ECO:0000313" key="2">
    <source>
        <dbReference type="Proteomes" id="UP001150603"/>
    </source>
</evidence>
<protein>
    <submittedName>
        <fullName evidence="1">Uncharacterized protein</fullName>
    </submittedName>
</protein>
<evidence type="ECO:0000313" key="1">
    <source>
        <dbReference type="EMBL" id="KAJ1941426.1"/>
    </source>
</evidence>
<dbReference type="EMBL" id="JANBPW010002264">
    <property type="protein sequence ID" value="KAJ1941426.1"/>
    <property type="molecule type" value="Genomic_DNA"/>
</dbReference>
<name>A0ACC1J868_9FUNG</name>
<organism evidence="1 2">
    <name type="scientific">Linderina macrospora</name>
    <dbReference type="NCBI Taxonomy" id="4868"/>
    <lineage>
        <taxon>Eukaryota</taxon>
        <taxon>Fungi</taxon>
        <taxon>Fungi incertae sedis</taxon>
        <taxon>Zoopagomycota</taxon>
        <taxon>Kickxellomycotina</taxon>
        <taxon>Kickxellomycetes</taxon>
        <taxon>Kickxellales</taxon>
        <taxon>Kickxellaceae</taxon>
        <taxon>Linderina</taxon>
    </lineage>
</organism>
<gene>
    <name evidence="1" type="ORF">FBU59_003504</name>
</gene>
<reference evidence="1" key="1">
    <citation type="submission" date="2022-07" db="EMBL/GenBank/DDBJ databases">
        <title>Phylogenomic reconstructions and comparative analyses of Kickxellomycotina fungi.</title>
        <authorList>
            <person name="Reynolds N.K."/>
            <person name="Stajich J.E."/>
            <person name="Barry K."/>
            <person name="Grigoriev I.V."/>
            <person name="Crous P."/>
            <person name="Smith M.E."/>
        </authorList>
    </citation>
    <scope>NUCLEOTIDE SEQUENCE</scope>
    <source>
        <strain evidence="1">NRRL 5244</strain>
    </source>
</reference>